<keyword evidence="1" id="KW-0732">Signal</keyword>
<gene>
    <name evidence="2" type="ORF">JF539_13410</name>
</gene>
<dbReference type="RefSeq" id="WP_207141177.1">
    <property type="nucleotide sequence ID" value="NZ_JAEKJZ010000002.1"/>
</dbReference>
<sequence>MKRVSFLLLAFVSSSVASGASDWKPAGLPAYARNIPYVAIGGDGLLYEVTSNRNGYVFTSILETYRFQPSGNAFAGEILAGKQVTYLGASCDASTGNASGTWSVSGTGLDFAVATGNDARMVFRLLSTGLTPSHSC</sequence>
<evidence type="ECO:0000313" key="3">
    <source>
        <dbReference type="Proteomes" id="UP000664096"/>
    </source>
</evidence>
<organism evidence="2 3">
    <name type="scientific">Roseibium aggregatum</name>
    <dbReference type="NCBI Taxonomy" id="187304"/>
    <lineage>
        <taxon>Bacteria</taxon>
        <taxon>Pseudomonadati</taxon>
        <taxon>Pseudomonadota</taxon>
        <taxon>Alphaproteobacteria</taxon>
        <taxon>Hyphomicrobiales</taxon>
        <taxon>Stappiaceae</taxon>
        <taxon>Roseibium</taxon>
    </lineage>
</organism>
<evidence type="ECO:0000313" key="2">
    <source>
        <dbReference type="EMBL" id="MBN9671339.1"/>
    </source>
</evidence>
<dbReference type="EMBL" id="JAEKJZ010000002">
    <property type="protein sequence ID" value="MBN9671339.1"/>
    <property type="molecule type" value="Genomic_DNA"/>
</dbReference>
<evidence type="ECO:0008006" key="4">
    <source>
        <dbReference type="Google" id="ProtNLM"/>
    </source>
</evidence>
<comment type="caution">
    <text evidence="2">The sequence shown here is derived from an EMBL/GenBank/DDBJ whole genome shotgun (WGS) entry which is preliminary data.</text>
</comment>
<name>A0A939J538_9HYPH</name>
<protein>
    <recommendedName>
        <fullName evidence="4">Secreted protein</fullName>
    </recommendedName>
</protein>
<dbReference type="AlphaFoldDB" id="A0A939J538"/>
<reference evidence="2" key="1">
    <citation type="submission" date="2020-12" db="EMBL/GenBank/DDBJ databases">
        <title>Oil enriched cultivation method for isolating marine PHA-producing bacteria.</title>
        <authorList>
            <person name="Zheng W."/>
            <person name="Yu S."/>
            <person name="Huang Y."/>
        </authorList>
    </citation>
    <scope>NUCLEOTIDE SEQUENCE</scope>
    <source>
        <strain evidence="2">SY-2-12</strain>
    </source>
</reference>
<dbReference type="Proteomes" id="UP000664096">
    <property type="component" value="Unassembled WGS sequence"/>
</dbReference>
<feature type="chain" id="PRO_5038003104" description="Secreted protein" evidence="1">
    <location>
        <begin position="20"/>
        <end position="136"/>
    </location>
</feature>
<accession>A0A939J538</accession>
<proteinExistence type="predicted"/>
<evidence type="ECO:0000256" key="1">
    <source>
        <dbReference type="SAM" id="SignalP"/>
    </source>
</evidence>
<feature type="signal peptide" evidence="1">
    <location>
        <begin position="1"/>
        <end position="19"/>
    </location>
</feature>